<accession>A0A8S1HKM3</accession>
<evidence type="ECO:0000256" key="2">
    <source>
        <dbReference type="SAM" id="SignalP"/>
    </source>
</evidence>
<dbReference type="Proteomes" id="UP000835052">
    <property type="component" value="Unassembled WGS sequence"/>
</dbReference>
<feature type="compositionally biased region" description="Polar residues" evidence="1">
    <location>
        <begin position="325"/>
        <end position="337"/>
    </location>
</feature>
<keyword evidence="2" id="KW-0732">Signal</keyword>
<evidence type="ECO:0000256" key="1">
    <source>
        <dbReference type="SAM" id="MobiDB-lite"/>
    </source>
</evidence>
<feature type="compositionally biased region" description="Basic residues" evidence="1">
    <location>
        <begin position="287"/>
        <end position="296"/>
    </location>
</feature>
<name>A0A8S1HKM3_9PELO</name>
<sequence>MSTFTKILTLLALFSVASARTQKIIIQLDDEVAIKSKKYNEAETLAGIERDIKMLKEAGVSQESLDALEKLLLEINIIRRRYAALSDVEFSEKYGKKILDKYNEFVSGLPPNDAKLVMLLLLGKLQVLSKMDMKILIFLAFCAVASARIHTITLHFDEETHIGRKYNEAEADAEGEKNLKELKAAGLSQPSLDALIKLGRKNREKDSNLRHRFHSTMPLATTPRRLKAARALRKANLALSDEKFYEKFGEQLLNEFTSLLMTFPDKDYDIAVKFYEKKIKENSPKGSHLRRPRRDRKATATRPQRDRNPTATHRKATVKRPQRDFNATATRPQSGRKTTVERPRRVSNAPQRDSKVTATHRKRTATRP</sequence>
<dbReference type="EMBL" id="CAJGYM010000074">
    <property type="protein sequence ID" value="CAD6196544.1"/>
    <property type="molecule type" value="Genomic_DNA"/>
</dbReference>
<protein>
    <submittedName>
        <fullName evidence="3">Uncharacterized protein</fullName>
    </submittedName>
</protein>
<feature type="compositionally biased region" description="Basic residues" evidence="1">
    <location>
        <begin position="358"/>
        <end position="368"/>
    </location>
</feature>
<organism evidence="3 4">
    <name type="scientific">Caenorhabditis auriculariae</name>
    <dbReference type="NCBI Taxonomy" id="2777116"/>
    <lineage>
        <taxon>Eukaryota</taxon>
        <taxon>Metazoa</taxon>
        <taxon>Ecdysozoa</taxon>
        <taxon>Nematoda</taxon>
        <taxon>Chromadorea</taxon>
        <taxon>Rhabditida</taxon>
        <taxon>Rhabditina</taxon>
        <taxon>Rhabditomorpha</taxon>
        <taxon>Rhabditoidea</taxon>
        <taxon>Rhabditidae</taxon>
        <taxon>Peloderinae</taxon>
        <taxon>Caenorhabditis</taxon>
    </lineage>
</organism>
<feature type="signal peptide" evidence="2">
    <location>
        <begin position="1"/>
        <end position="19"/>
    </location>
</feature>
<dbReference type="AlphaFoldDB" id="A0A8S1HKM3"/>
<reference evidence="3" key="1">
    <citation type="submission" date="2020-10" db="EMBL/GenBank/DDBJ databases">
        <authorList>
            <person name="Kikuchi T."/>
        </authorList>
    </citation>
    <scope>NUCLEOTIDE SEQUENCE</scope>
    <source>
        <strain evidence="3">NKZ352</strain>
    </source>
</reference>
<evidence type="ECO:0000313" key="4">
    <source>
        <dbReference type="Proteomes" id="UP000835052"/>
    </source>
</evidence>
<feature type="region of interest" description="Disordered" evidence="1">
    <location>
        <begin position="282"/>
        <end position="368"/>
    </location>
</feature>
<gene>
    <name evidence="3" type="ORF">CAUJ_LOCUS12458</name>
</gene>
<comment type="caution">
    <text evidence="3">The sequence shown here is derived from an EMBL/GenBank/DDBJ whole genome shotgun (WGS) entry which is preliminary data.</text>
</comment>
<feature type="chain" id="PRO_5035898998" evidence="2">
    <location>
        <begin position="20"/>
        <end position="368"/>
    </location>
</feature>
<proteinExistence type="predicted"/>
<keyword evidence="4" id="KW-1185">Reference proteome</keyword>
<evidence type="ECO:0000313" key="3">
    <source>
        <dbReference type="EMBL" id="CAD6196544.1"/>
    </source>
</evidence>